<sequence length="75" mass="8288">MPYVYTCAQCRTSSAPSSRAQAHAERTGHRERVHGGLTPAGEQITHHANDVKRLALLVLGFFAFLGASWLYAHMH</sequence>
<keyword evidence="2" id="KW-1133">Transmembrane helix</keyword>
<evidence type="ECO:0000313" key="4">
    <source>
        <dbReference type="Proteomes" id="UP000183015"/>
    </source>
</evidence>
<feature type="region of interest" description="Disordered" evidence="1">
    <location>
        <begin position="14"/>
        <end position="41"/>
    </location>
</feature>
<evidence type="ECO:0000256" key="2">
    <source>
        <dbReference type="SAM" id="Phobius"/>
    </source>
</evidence>
<keyword evidence="2" id="KW-0812">Transmembrane</keyword>
<dbReference type="AlphaFoldDB" id="A0A1H8BLN5"/>
<feature type="transmembrane region" description="Helical" evidence="2">
    <location>
        <begin position="54"/>
        <end position="72"/>
    </location>
</feature>
<name>A0A1H8BLN5_STRJI</name>
<proteinExistence type="predicted"/>
<feature type="compositionally biased region" description="Basic and acidic residues" evidence="1">
    <location>
        <begin position="22"/>
        <end position="34"/>
    </location>
</feature>
<dbReference type="OrthoDB" id="4329068at2"/>
<dbReference type="Proteomes" id="UP000183015">
    <property type="component" value="Unassembled WGS sequence"/>
</dbReference>
<gene>
    <name evidence="3" type="ORF">SAMN05414137_1686</name>
</gene>
<dbReference type="STRING" id="235985.SAMN05414137_1686"/>
<accession>A0A1H8BLN5</accession>
<dbReference type="EMBL" id="FOAZ01000068">
    <property type="protein sequence ID" value="SEM82968.1"/>
    <property type="molecule type" value="Genomic_DNA"/>
</dbReference>
<evidence type="ECO:0000256" key="1">
    <source>
        <dbReference type="SAM" id="MobiDB-lite"/>
    </source>
</evidence>
<reference evidence="4" key="1">
    <citation type="submission" date="2016-10" db="EMBL/GenBank/DDBJ databases">
        <authorList>
            <person name="Varghese N."/>
        </authorList>
    </citation>
    <scope>NUCLEOTIDE SEQUENCE [LARGE SCALE GENOMIC DNA]</scope>
    <source>
        <strain evidence="4">DSM 45096 / BCRC 16803 / CGMCC 4.1857 / CIP 109030 / JCM 12277 / KCTC 19219 / NBRC 100920 / 33214</strain>
    </source>
</reference>
<keyword evidence="2" id="KW-0472">Membrane</keyword>
<evidence type="ECO:0000313" key="3">
    <source>
        <dbReference type="EMBL" id="SEM82968.1"/>
    </source>
</evidence>
<protein>
    <submittedName>
        <fullName evidence="3">Uncharacterized protein</fullName>
    </submittedName>
</protein>
<dbReference type="RefSeq" id="WP_042461320.1">
    <property type="nucleotide sequence ID" value="NZ_BBPN01000084.1"/>
</dbReference>
<organism evidence="3 4">
    <name type="scientific">Streptacidiphilus jiangxiensis</name>
    <dbReference type="NCBI Taxonomy" id="235985"/>
    <lineage>
        <taxon>Bacteria</taxon>
        <taxon>Bacillati</taxon>
        <taxon>Actinomycetota</taxon>
        <taxon>Actinomycetes</taxon>
        <taxon>Kitasatosporales</taxon>
        <taxon>Streptomycetaceae</taxon>
        <taxon>Streptacidiphilus</taxon>
    </lineage>
</organism>
<keyword evidence="4" id="KW-1185">Reference proteome</keyword>